<sequence>MYFRFTHNKNLLFQRLLNTNIFIDLIEKLKILIRNFQVELDSRKNNKPNLEWSNSWLLNYLHYRTQKTH</sequence>
<dbReference type="Proteomes" id="UP000250123">
    <property type="component" value="Chromosome SHEWBE"/>
</dbReference>
<dbReference type="KEGG" id="sbk:SHEWBE_2945"/>
<dbReference type="AlphaFoldDB" id="A0A330M464"/>
<name>A0A330M464_9GAMM</name>
<protein>
    <submittedName>
        <fullName evidence="1">Uncharacterized protein</fullName>
    </submittedName>
</protein>
<gene>
    <name evidence="1" type="ORF">SHEWBE_2945</name>
</gene>
<organism evidence="1 2">
    <name type="scientific">Shewanella benthica</name>
    <dbReference type="NCBI Taxonomy" id="43661"/>
    <lineage>
        <taxon>Bacteria</taxon>
        <taxon>Pseudomonadati</taxon>
        <taxon>Pseudomonadota</taxon>
        <taxon>Gammaproteobacteria</taxon>
        <taxon>Alteromonadales</taxon>
        <taxon>Shewanellaceae</taxon>
        <taxon>Shewanella</taxon>
    </lineage>
</organism>
<evidence type="ECO:0000313" key="2">
    <source>
        <dbReference type="Proteomes" id="UP000250123"/>
    </source>
</evidence>
<proteinExistence type="predicted"/>
<reference evidence="2" key="1">
    <citation type="submission" date="2018-06" db="EMBL/GenBank/DDBJ databases">
        <authorList>
            <person name="Cea G.-C."/>
            <person name="William W."/>
        </authorList>
    </citation>
    <scope>NUCLEOTIDE SEQUENCE [LARGE SCALE GENOMIC DNA]</scope>
    <source>
        <strain evidence="2">DB21MT-2</strain>
    </source>
</reference>
<evidence type="ECO:0000313" key="1">
    <source>
        <dbReference type="EMBL" id="SQH76908.1"/>
    </source>
</evidence>
<accession>A0A330M464</accession>
<dbReference type="EMBL" id="LS483452">
    <property type="protein sequence ID" value="SQH76908.1"/>
    <property type="molecule type" value="Genomic_DNA"/>
</dbReference>